<dbReference type="Proteomes" id="UP001500416">
    <property type="component" value="Unassembled WGS sequence"/>
</dbReference>
<feature type="region of interest" description="Disordered" evidence="1">
    <location>
        <begin position="18"/>
        <end position="37"/>
    </location>
</feature>
<sequence>MADRVRPLVVADEKRPAAGWPVPADDEARTLASPPHTVVADRGHVVPLKR</sequence>
<reference evidence="3" key="1">
    <citation type="journal article" date="2019" name="Int. J. Syst. Evol. Microbiol.">
        <title>The Global Catalogue of Microorganisms (GCM) 10K type strain sequencing project: providing services to taxonomists for standard genome sequencing and annotation.</title>
        <authorList>
            <consortium name="The Broad Institute Genomics Platform"/>
            <consortium name="The Broad Institute Genome Sequencing Center for Infectious Disease"/>
            <person name="Wu L."/>
            <person name="Ma J."/>
        </authorList>
    </citation>
    <scope>NUCLEOTIDE SEQUENCE [LARGE SCALE GENOMIC DNA]</scope>
    <source>
        <strain evidence="3">JCM 3380</strain>
    </source>
</reference>
<proteinExistence type="predicted"/>
<comment type="caution">
    <text evidence="2">The sequence shown here is derived from an EMBL/GenBank/DDBJ whole genome shotgun (WGS) entry which is preliminary data.</text>
</comment>
<name>A0ABP3CXQ7_9PSEU</name>
<dbReference type="EMBL" id="BAAABU010000002">
    <property type="protein sequence ID" value="GAA0217558.1"/>
    <property type="molecule type" value="Genomic_DNA"/>
</dbReference>
<organism evidence="2 3">
    <name type="scientific">Saccharothrix mutabilis subsp. mutabilis</name>
    <dbReference type="NCBI Taxonomy" id="66855"/>
    <lineage>
        <taxon>Bacteria</taxon>
        <taxon>Bacillati</taxon>
        <taxon>Actinomycetota</taxon>
        <taxon>Actinomycetes</taxon>
        <taxon>Pseudonocardiales</taxon>
        <taxon>Pseudonocardiaceae</taxon>
        <taxon>Saccharothrix</taxon>
    </lineage>
</organism>
<evidence type="ECO:0000313" key="3">
    <source>
        <dbReference type="Proteomes" id="UP001500416"/>
    </source>
</evidence>
<evidence type="ECO:0000313" key="2">
    <source>
        <dbReference type="EMBL" id="GAA0217558.1"/>
    </source>
</evidence>
<protein>
    <submittedName>
        <fullName evidence="2">Uncharacterized protein</fullName>
    </submittedName>
</protein>
<keyword evidence="3" id="KW-1185">Reference proteome</keyword>
<evidence type="ECO:0000256" key="1">
    <source>
        <dbReference type="SAM" id="MobiDB-lite"/>
    </source>
</evidence>
<gene>
    <name evidence="2" type="ORF">GCM10010492_14230</name>
</gene>
<accession>A0ABP3CXQ7</accession>